<dbReference type="EMBL" id="CP078093">
    <property type="protein sequence ID" value="QXM05964.1"/>
    <property type="molecule type" value="Genomic_DNA"/>
</dbReference>
<dbReference type="RefSeq" id="WP_218282661.1">
    <property type="nucleotide sequence ID" value="NZ_CP078093.1"/>
</dbReference>
<keyword evidence="3" id="KW-1185">Reference proteome</keyword>
<keyword evidence="1" id="KW-0175">Coiled coil</keyword>
<feature type="coiled-coil region" evidence="1">
    <location>
        <begin position="439"/>
        <end position="487"/>
    </location>
</feature>
<protein>
    <submittedName>
        <fullName evidence="2">Uncharacterized protein</fullName>
    </submittedName>
</protein>
<evidence type="ECO:0000313" key="2">
    <source>
        <dbReference type="EMBL" id="QXM05964.1"/>
    </source>
</evidence>
<accession>A0ABX8RBY2</accession>
<organism evidence="2 3">
    <name type="scientific">Crassaminicella indica</name>
    <dbReference type="NCBI Taxonomy" id="2855394"/>
    <lineage>
        <taxon>Bacteria</taxon>
        <taxon>Bacillati</taxon>
        <taxon>Bacillota</taxon>
        <taxon>Clostridia</taxon>
        <taxon>Eubacteriales</taxon>
        <taxon>Clostridiaceae</taxon>
        <taxon>Crassaminicella</taxon>
    </lineage>
</organism>
<evidence type="ECO:0000256" key="1">
    <source>
        <dbReference type="SAM" id="Coils"/>
    </source>
</evidence>
<dbReference type="Proteomes" id="UP000886818">
    <property type="component" value="Chromosome"/>
</dbReference>
<name>A0ABX8RBY2_9CLOT</name>
<evidence type="ECO:0000313" key="3">
    <source>
        <dbReference type="Proteomes" id="UP000886818"/>
    </source>
</evidence>
<sequence length="495" mass="58514">MAISKNINVFLYTLKEIIHFFSSDSGINYISQHTEEIQLYEKSILEFDVDIDHNGNIGVVILDCEGKFFYYYHDGNTWSSHLLYEVDFNVEEFKHISIKFSNHSPYILFCWRDLSSYNLCSIISYYKENDYWKKEVLNRIYAKEDIKPYALIRSKTYDLYFVSLNNNNIIYDLIMKNLPSTSYVWTDPYFICNCIFLKNFYLDVLIDSEGIIHISWIDKHKKEYCIKYISIDMNNHKTSNLEQLLKIDIPLLRQQLLCNDKNIFCYGITKKHIYFTKKHTHSTWNTPNTINLSSASIYLIKIINSSNNPFIPYNANYILSESLSDIAPIGIDKSNNDSSTFFQDNHSKNTPMSTQDLSSDIYKKLKIELYQKKQELEIKDNLLKALQGNISFLKGEISRLTAQNKNYITTLYSNDAKLKKYKDSIEPIKRNYEKNLSELNLCKQKNKELLNKINIYENQLKKMNDRLEKLNTENLSLKNEIEKLKNTNLFKRLFH</sequence>
<proteinExistence type="predicted"/>
<gene>
    <name evidence="2" type="ORF">KVH43_11470</name>
</gene>
<reference evidence="2" key="1">
    <citation type="submission" date="2021-07" db="EMBL/GenBank/DDBJ databases">
        <title>Complete genome sequence of Crassaminicella sp. 143-21, isolated from a deep-sea hydrothermal vent.</title>
        <authorList>
            <person name="Li X."/>
        </authorList>
    </citation>
    <scope>NUCLEOTIDE SEQUENCE</scope>
    <source>
        <strain evidence="2">143-21</strain>
    </source>
</reference>